<keyword evidence="3" id="KW-0805">Transcription regulation</keyword>
<evidence type="ECO:0000313" key="7">
    <source>
        <dbReference type="EMBL" id="SFO92707.1"/>
    </source>
</evidence>
<gene>
    <name evidence="7" type="ORF">SAMN04488056_1164</name>
</gene>
<evidence type="ECO:0000256" key="4">
    <source>
        <dbReference type="ARBA" id="ARBA00023125"/>
    </source>
</evidence>
<evidence type="ECO:0000313" key="8">
    <source>
        <dbReference type="Proteomes" id="UP000199236"/>
    </source>
</evidence>
<dbReference type="AlphaFoldDB" id="A0A1I5L5Y4"/>
<dbReference type="PANTHER" id="PTHR46577">
    <property type="entry name" value="HTH-TYPE TRANSCRIPTIONAL REGULATORY PROTEIN GABR"/>
    <property type="match status" value="1"/>
</dbReference>
<dbReference type="RefSeq" id="WP_090075199.1">
    <property type="nucleotide sequence ID" value="NZ_FOVR01000016.1"/>
</dbReference>
<dbReference type="GO" id="GO:0003700">
    <property type="term" value="F:DNA-binding transcription factor activity"/>
    <property type="evidence" value="ECO:0007669"/>
    <property type="project" value="InterPro"/>
</dbReference>
<proteinExistence type="inferred from homology"/>
<keyword evidence="7" id="KW-0808">Transferase</keyword>
<dbReference type="SUPFAM" id="SSF53383">
    <property type="entry name" value="PLP-dependent transferases"/>
    <property type="match status" value="1"/>
</dbReference>
<name>A0A1I5L5Y4_9HYPH</name>
<dbReference type="Pfam" id="PF00155">
    <property type="entry name" value="Aminotran_1_2"/>
    <property type="match status" value="1"/>
</dbReference>
<dbReference type="GO" id="GO:0003677">
    <property type="term" value="F:DNA binding"/>
    <property type="evidence" value="ECO:0007669"/>
    <property type="project" value="UniProtKB-KW"/>
</dbReference>
<dbReference type="InterPro" id="IPR004839">
    <property type="entry name" value="Aminotransferase_I/II_large"/>
</dbReference>
<keyword evidence="2" id="KW-0663">Pyridoxal phosphate</keyword>
<protein>
    <submittedName>
        <fullName evidence="7">DNA-binding transcriptional regulator, MocR family, contains an aminotransferase domain</fullName>
    </submittedName>
</protein>
<organism evidence="7 8">
    <name type="scientific">Cohaesibacter marisflavi</name>
    <dbReference type="NCBI Taxonomy" id="655353"/>
    <lineage>
        <taxon>Bacteria</taxon>
        <taxon>Pseudomonadati</taxon>
        <taxon>Pseudomonadota</taxon>
        <taxon>Alphaproteobacteria</taxon>
        <taxon>Hyphomicrobiales</taxon>
        <taxon>Cohaesibacteraceae</taxon>
    </lineage>
</organism>
<evidence type="ECO:0000259" key="6">
    <source>
        <dbReference type="PROSITE" id="PS50949"/>
    </source>
</evidence>
<dbReference type="OrthoDB" id="9794015at2"/>
<dbReference type="InterPro" id="IPR015424">
    <property type="entry name" value="PyrdxlP-dep_Trfase"/>
</dbReference>
<dbReference type="PANTHER" id="PTHR46577:SF1">
    <property type="entry name" value="HTH-TYPE TRANSCRIPTIONAL REGULATORY PROTEIN GABR"/>
    <property type="match status" value="1"/>
</dbReference>
<dbReference type="InterPro" id="IPR015421">
    <property type="entry name" value="PyrdxlP-dep_Trfase_major"/>
</dbReference>
<keyword evidence="4 7" id="KW-0238">DNA-binding</keyword>
<dbReference type="Gene3D" id="1.10.10.10">
    <property type="entry name" value="Winged helix-like DNA-binding domain superfamily/Winged helix DNA-binding domain"/>
    <property type="match status" value="1"/>
</dbReference>
<dbReference type="InterPro" id="IPR036390">
    <property type="entry name" value="WH_DNA-bd_sf"/>
</dbReference>
<dbReference type="CDD" id="cd07377">
    <property type="entry name" value="WHTH_GntR"/>
    <property type="match status" value="1"/>
</dbReference>
<dbReference type="CDD" id="cd00609">
    <property type="entry name" value="AAT_like"/>
    <property type="match status" value="1"/>
</dbReference>
<evidence type="ECO:0000256" key="2">
    <source>
        <dbReference type="ARBA" id="ARBA00022898"/>
    </source>
</evidence>
<dbReference type="PROSITE" id="PS50949">
    <property type="entry name" value="HTH_GNTR"/>
    <property type="match status" value="1"/>
</dbReference>
<dbReference type="SUPFAM" id="SSF46785">
    <property type="entry name" value="Winged helix' DNA-binding domain"/>
    <property type="match status" value="1"/>
</dbReference>
<dbReference type="Pfam" id="PF00392">
    <property type="entry name" value="GntR"/>
    <property type="match status" value="1"/>
</dbReference>
<keyword evidence="8" id="KW-1185">Reference proteome</keyword>
<comment type="similarity">
    <text evidence="1">In the C-terminal section; belongs to the class-I pyridoxal-phosphate-dependent aminotransferase family.</text>
</comment>
<sequence length="450" mass="49523">MRTKFRKVVAELAQDIQTGKLVPGDRLPTHRELAYRFGLSQGTATRVFAKLEAMGLTVGEVGRGTFVRMKGEGRAVDFALADPDQSIVDFSLNRFILPEQDALFADSVARVLADKGCDSLDYRNSVGAEYDRCRIADWLNDDREGAPFDLAQLTICSGGQHALMLALMSACHAGQAVAVEDYTYPVVRLACEMLHLDVVTVESDEDGICPASLDAVCDDESVRMLFTMPNVQNPTSVTMSVKRRHAIADVLKRRNILALEDDAYGFLLEQPPVSLSDLAPDHVFYSRTLSKSWAPGLRICYLVAPTAFSRQIDKAQRATVWMSTPLMVSVATDLVATGHYEAVVSLKRREIAKRQKIVRRVLGGFDLITDPCSMHVMLNLPSGIRTGEFLAALKERNVVASPLRQFVASRDFVKVPEGIRLCIGSPSNRKSLEEALVCVQKALKSFNAGP</sequence>
<evidence type="ECO:0000256" key="3">
    <source>
        <dbReference type="ARBA" id="ARBA00023015"/>
    </source>
</evidence>
<dbReference type="EMBL" id="FOVR01000016">
    <property type="protein sequence ID" value="SFO92707.1"/>
    <property type="molecule type" value="Genomic_DNA"/>
</dbReference>
<dbReference type="Proteomes" id="UP000199236">
    <property type="component" value="Unassembled WGS sequence"/>
</dbReference>
<evidence type="ECO:0000256" key="5">
    <source>
        <dbReference type="ARBA" id="ARBA00023163"/>
    </source>
</evidence>
<dbReference type="GO" id="GO:0030170">
    <property type="term" value="F:pyridoxal phosphate binding"/>
    <property type="evidence" value="ECO:0007669"/>
    <property type="project" value="InterPro"/>
</dbReference>
<reference evidence="7 8" key="1">
    <citation type="submission" date="2016-10" db="EMBL/GenBank/DDBJ databases">
        <authorList>
            <person name="de Groot N.N."/>
        </authorList>
    </citation>
    <scope>NUCLEOTIDE SEQUENCE [LARGE SCALE GENOMIC DNA]</scope>
    <source>
        <strain evidence="7 8">CGMCC 1.9157</strain>
    </source>
</reference>
<dbReference type="InterPro" id="IPR051446">
    <property type="entry name" value="HTH_trans_reg/aminotransferase"/>
</dbReference>
<evidence type="ECO:0000256" key="1">
    <source>
        <dbReference type="ARBA" id="ARBA00005384"/>
    </source>
</evidence>
<feature type="domain" description="HTH gntR-type" evidence="6">
    <location>
        <begin position="2"/>
        <end position="70"/>
    </location>
</feature>
<accession>A0A1I5L5Y4</accession>
<keyword evidence="5" id="KW-0804">Transcription</keyword>
<dbReference type="STRING" id="655353.SAMN04488056_1164"/>
<dbReference type="InterPro" id="IPR000524">
    <property type="entry name" value="Tscrpt_reg_HTH_GntR"/>
</dbReference>
<dbReference type="SMART" id="SM00345">
    <property type="entry name" value="HTH_GNTR"/>
    <property type="match status" value="1"/>
</dbReference>
<dbReference type="Gene3D" id="3.40.640.10">
    <property type="entry name" value="Type I PLP-dependent aspartate aminotransferase-like (Major domain)"/>
    <property type="match status" value="1"/>
</dbReference>
<keyword evidence="7" id="KW-0032">Aminotransferase</keyword>
<dbReference type="GO" id="GO:0008483">
    <property type="term" value="F:transaminase activity"/>
    <property type="evidence" value="ECO:0007669"/>
    <property type="project" value="UniProtKB-KW"/>
</dbReference>
<dbReference type="InterPro" id="IPR036388">
    <property type="entry name" value="WH-like_DNA-bd_sf"/>
</dbReference>